<comment type="caution">
    <text evidence="1">The sequence shown here is derived from an EMBL/GenBank/DDBJ whole genome shotgun (WGS) entry which is preliminary data.</text>
</comment>
<dbReference type="AlphaFoldDB" id="A0A2H0BZ83"/>
<sequence>MKKPSISNFKFQISNSFFKVLLSLKEWCDPACEGNPYTDGQNVKTGLKPVSVSGFKPDSTWSNRVGFRQRLMLQKV</sequence>
<reference evidence="1 2" key="1">
    <citation type="submission" date="2017-09" db="EMBL/GenBank/DDBJ databases">
        <title>Depth-based differentiation of microbial function through sediment-hosted aquifers and enrichment of novel symbionts in the deep terrestrial subsurface.</title>
        <authorList>
            <person name="Probst A.J."/>
            <person name="Ladd B."/>
            <person name="Jarett J.K."/>
            <person name="Geller-Mcgrath D.E."/>
            <person name="Sieber C.M."/>
            <person name="Emerson J.B."/>
            <person name="Anantharaman K."/>
            <person name="Thomas B.C."/>
            <person name="Malmstrom R."/>
            <person name="Stieglmeier M."/>
            <person name="Klingl A."/>
            <person name="Woyke T."/>
            <person name="Ryan C.M."/>
            <person name="Banfield J.F."/>
        </authorList>
    </citation>
    <scope>NUCLEOTIDE SEQUENCE [LARGE SCALE GENOMIC DNA]</scope>
    <source>
        <strain evidence="1">CG22_combo_CG10-13_8_21_14_all_35_9</strain>
    </source>
</reference>
<protein>
    <submittedName>
        <fullName evidence="1">Uncharacterized protein</fullName>
    </submittedName>
</protein>
<dbReference type="EMBL" id="PCTB01000090">
    <property type="protein sequence ID" value="PIP62350.1"/>
    <property type="molecule type" value="Genomic_DNA"/>
</dbReference>
<dbReference type="Proteomes" id="UP000231021">
    <property type="component" value="Unassembled WGS sequence"/>
</dbReference>
<accession>A0A2H0BZ83</accession>
<evidence type="ECO:0000313" key="2">
    <source>
        <dbReference type="Proteomes" id="UP000231021"/>
    </source>
</evidence>
<name>A0A2H0BZ83_9BACT</name>
<proteinExistence type="predicted"/>
<gene>
    <name evidence="1" type="ORF">COW98_04535</name>
</gene>
<organism evidence="1 2">
    <name type="scientific">Candidatus Roizmanbacteria bacterium CG22_combo_CG10-13_8_21_14_all_35_9</name>
    <dbReference type="NCBI Taxonomy" id="1974861"/>
    <lineage>
        <taxon>Bacteria</taxon>
        <taxon>Candidatus Roizmaniibacteriota</taxon>
    </lineage>
</organism>
<evidence type="ECO:0000313" key="1">
    <source>
        <dbReference type="EMBL" id="PIP62350.1"/>
    </source>
</evidence>